<sequence length="509" mass="54614">MNAQNNSYSKTQKWTLIVTIIASSLAFIDATALNVALPAIQKDLGMTGTQLLWVINGYMLFLSSLLMVGGALGDLYGRNKIFQIGLVIFALASLSCGFAVNPMHLLLSRAVQGIGGALLTPGSLSILSAQFDEDNRGRAFGLWSMFSALTSILGPILGGWLAEIGWWRAIFFLNTPFAVFILLVMNSRIPESRNSHAEKLDIYGAILVTLGLAGITYGFTESSNYGIFDPMVLTSVTLGVIAMIGFIFLEKHSTHPMMPLSLFSSTVFSVTNIITFLIYAAMGGALFFVPLNLIQIQGYSGIEAGLSLLPVILCIAIISPSMGKIVDRYGFRNSLLIAPIITALGFAAFVLAGKTAGPSAYFSTYFVPFLLVGIGMGIITAPLTTAVMGAVDEKHVGVASGINNTIARAANVLAVAFMGSWGLIAFKSKVSDQLKDSDLHQGLKDRVLSEASNFTAAKAPEFLQQSLQLQIQDIYQRAFLYSFDEVMIIASVITVLSTVATLVVYSKIK</sequence>
<dbReference type="AlphaFoldDB" id="A0A7X8XU72"/>
<dbReference type="GO" id="GO:0022857">
    <property type="term" value="F:transmembrane transporter activity"/>
    <property type="evidence" value="ECO:0007669"/>
    <property type="project" value="InterPro"/>
</dbReference>
<evidence type="ECO:0000256" key="3">
    <source>
        <dbReference type="ARBA" id="ARBA00022448"/>
    </source>
</evidence>
<dbReference type="InterPro" id="IPR020846">
    <property type="entry name" value="MFS_dom"/>
</dbReference>
<keyword evidence="6 8" id="KW-1133">Transmembrane helix</keyword>
<feature type="transmembrane region" description="Helical" evidence="8">
    <location>
        <begin position="14"/>
        <end position="39"/>
    </location>
</feature>
<accession>A0A7X8XU72</accession>
<feature type="transmembrane region" description="Helical" evidence="8">
    <location>
        <begin position="409"/>
        <end position="426"/>
    </location>
</feature>
<dbReference type="InterPro" id="IPR011701">
    <property type="entry name" value="MFS"/>
</dbReference>
<feature type="domain" description="Major facilitator superfamily (MFS) profile" evidence="9">
    <location>
        <begin position="15"/>
        <end position="509"/>
    </location>
</feature>
<evidence type="ECO:0000313" key="11">
    <source>
        <dbReference type="Proteomes" id="UP000585050"/>
    </source>
</evidence>
<feature type="transmembrane region" description="Helical" evidence="8">
    <location>
        <begin position="166"/>
        <end position="188"/>
    </location>
</feature>
<evidence type="ECO:0000256" key="7">
    <source>
        <dbReference type="ARBA" id="ARBA00023136"/>
    </source>
</evidence>
<dbReference type="Pfam" id="PF07690">
    <property type="entry name" value="MFS_1"/>
    <property type="match status" value="1"/>
</dbReference>
<dbReference type="GO" id="GO:0005886">
    <property type="term" value="C:plasma membrane"/>
    <property type="evidence" value="ECO:0007669"/>
    <property type="project" value="UniProtKB-SubCell"/>
</dbReference>
<feature type="transmembrane region" description="Helical" evidence="8">
    <location>
        <begin position="139"/>
        <end position="160"/>
    </location>
</feature>
<organism evidence="10 11">
    <name type="scientific">Flammeovirga agarivorans</name>
    <dbReference type="NCBI Taxonomy" id="2726742"/>
    <lineage>
        <taxon>Bacteria</taxon>
        <taxon>Pseudomonadati</taxon>
        <taxon>Bacteroidota</taxon>
        <taxon>Cytophagia</taxon>
        <taxon>Cytophagales</taxon>
        <taxon>Flammeovirgaceae</taxon>
        <taxon>Flammeovirga</taxon>
    </lineage>
</organism>
<keyword evidence="4" id="KW-1003">Cell membrane</keyword>
<feature type="transmembrane region" description="Helical" evidence="8">
    <location>
        <begin position="81"/>
        <end position="100"/>
    </location>
</feature>
<protein>
    <submittedName>
        <fullName evidence="10">MFS transporter</fullName>
    </submittedName>
</protein>
<dbReference type="RefSeq" id="WP_168880510.1">
    <property type="nucleotide sequence ID" value="NZ_JABAIL010000001.1"/>
</dbReference>
<feature type="transmembrane region" description="Helical" evidence="8">
    <location>
        <begin position="301"/>
        <end position="323"/>
    </location>
</feature>
<evidence type="ECO:0000256" key="5">
    <source>
        <dbReference type="ARBA" id="ARBA00022692"/>
    </source>
</evidence>
<evidence type="ECO:0000256" key="1">
    <source>
        <dbReference type="ARBA" id="ARBA00004651"/>
    </source>
</evidence>
<dbReference type="PANTHER" id="PTHR42718">
    <property type="entry name" value="MAJOR FACILITATOR SUPERFAMILY MULTIDRUG TRANSPORTER MFSC"/>
    <property type="match status" value="1"/>
</dbReference>
<keyword evidence="3" id="KW-0813">Transport</keyword>
<feature type="transmembrane region" description="Helical" evidence="8">
    <location>
        <begin position="231"/>
        <end position="249"/>
    </location>
</feature>
<name>A0A7X8XU72_9BACT</name>
<keyword evidence="11" id="KW-1185">Reference proteome</keyword>
<dbReference type="SUPFAM" id="SSF103473">
    <property type="entry name" value="MFS general substrate transporter"/>
    <property type="match status" value="1"/>
</dbReference>
<keyword evidence="5 8" id="KW-0812">Transmembrane</keyword>
<gene>
    <name evidence="10" type="ORF">HGP29_01350</name>
</gene>
<evidence type="ECO:0000256" key="4">
    <source>
        <dbReference type="ARBA" id="ARBA00022475"/>
    </source>
</evidence>
<dbReference type="Gene3D" id="1.20.1250.20">
    <property type="entry name" value="MFS general substrate transporter like domains"/>
    <property type="match status" value="1"/>
</dbReference>
<feature type="transmembrane region" description="Helical" evidence="8">
    <location>
        <begin position="335"/>
        <end position="353"/>
    </location>
</feature>
<evidence type="ECO:0000256" key="2">
    <source>
        <dbReference type="ARBA" id="ARBA00008537"/>
    </source>
</evidence>
<evidence type="ECO:0000259" key="9">
    <source>
        <dbReference type="PROSITE" id="PS50850"/>
    </source>
</evidence>
<keyword evidence="7 8" id="KW-0472">Membrane</keyword>
<dbReference type="PROSITE" id="PS50850">
    <property type="entry name" value="MFS"/>
    <property type="match status" value="1"/>
</dbReference>
<proteinExistence type="inferred from homology"/>
<feature type="transmembrane region" description="Helical" evidence="8">
    <location>
        <begin position="365"/>
        <end position="388"/>
    </location>
</feature>
<dbReference type="PRINTS" id="PR01036">
    <property type="entry name" value="TCRTETB"/>
</dbReference>
<evidence type="ECO:0000313" key="10">
    <source>
        <dbReference type="EMBL" id="NLR89825.1"/>
    </source>
</evidence>
<evidence type="ECO:0000256" key="6">
    <source>
        <dbReference type="ARBA" id="ARBA00022989"/>
    </source>
</evidence>
<dbReference type="InterPro" id="IPR036259">
    <property type="entry name" value="MFS_trans_sf"/>
</dbReference>
<dbReference type="Proteomes" id="UP000585050">
    <property type="component" value="Unassembled WGS sequence"/>
</dbReference>
<feature type="transmembrane region" description="Helical" evidence="8">
    <location>
        <begin position="51"/>
        <end position="69"/>
    </location>
</feature>
<dbReference type="EMBL" id="JABAIL010000001">
    <property type="protein sequence ID" value="NLR89825.1"/>
    <property type="molecule type" value="Genomic_DNA"/>
</dbReference>
<comment type="subcellular location">
    <subcellularLocation>
        <location evidence="1">Cell membrane</location>
        <topology evidence="1">Multi-pass membrane protein</topology>
    </subcellularLocation>
</comment>
<dbReference type="CDD" id="cd17321">
    <property type="entry name" value="MFS_MMR_MDR_like"/>
    <property type="match status" value="1"/>
</dbReference>
<comment type="similarity">
    <text evidence="2">Belongs to the major facilitator superfamily. EmrB family.</text>
</comment>
<feature type="transmembrane region" description="Helical" evidence="8">
    <location>
        <begin position="486"/>
        <end position="505"/>
    </location>
</feature>
<reference evidence="10 11" key="1">
    <citation type="submission" date="2020-04" db="EMBL/GenBank/DDBJ databases">
        <title>Flammeovirga sp. SR4, a novel species isolated from seawater.</title>
        <authorList>
            <person name="Wang X."/>
        </authorList>
    </citation>
    <scope>NUCLEOTIDE SEQUENCE [LARGE SCALE GENOMIC DNA]</scope>
    <source>
        <strain evidence="10 11">SR4</strain>
    </source>
</reference>
<evidence type="ECO:0000256" key="8">
    <source>
        <dbReference type="SAM" id="Phobius"/>
    </source>
</evidence>
<dbReference type="InterPro" id="IPR004638">
    <property type="entry name" value="EmrB-like"/>
</dbReference>
<dbReference type="Gene3D" id="1.20.1720.10">
    <property type="entry name" value="Multidrug resistance protein D"/>
    <property type="match status" value="1"/>
</dbReference>
<feature type="transmembrane region" description="Helical" evidence="8">
    <location>
        <begin position="106"/>
        <end position="127"/>
    </location>
</feature>
<feature type="transmembrane region" description="Helical" evidence="8">
    <location>
        <begin position="200"/>
        <end position="219"/>
    </location>
</feature>
<dbReference type="PANTHER" id="PTHR42718:SF9">
    <property type="entry name" value="MAJOR FACILITATOR SUPERFAMILY MULTIDRUG TRANSPORTER MFSC"/>
    <property type="match status" value="1"/>
</dbReference>
<comment type="caution">
    <text evidence="10">The sequence shown here is derived from an EMBL/GenBank/DDBJ whole genome shotgun (WGS) entry which is preliminary data.</text>
</comment>
<feature type="transmembrane region" description="Helical" evidence="8">
    <location>
        <begin position="261"/>
        <end position="289"/>
    </location>
</feature>
<dbReference type="NCBIfam" id="TIGR00711">
    <property type="entry name" value="efflux_EmrB"/>
    <property type="match status" value="1"/>
</dbReference>